<dbReference type="Gramene" id="KRH29227">
    <property type="protein sequence ID" value="KRH29227"/>
    <property type="gene ID" value="GLYMA_11G104200"/>
</dbReference>
<dbReference type="OrthoDB" id="420422at2759"/>
<dbReference type="GO" id="GO:0005524">
    <property type="term" value="F:ATP binding"/>
    <property type="evidence" value="ECO:0007669"/>
    <property type="project" value="InterPro"/>
</dbReference>
<evidence type="ECO:0000313" key="2">
    <source>
        <dbReference type="EMBL" id="KRH29227.1"/>
    </source>
</evidence>
<dbReference type="RefSeq" id="XP_040862612.1">
    <property type="nucleotide sequence ID" value="XM_041006678.1"/>
</dbReference>
<dbReference type="RefSeq" id="XP_006590830.1">
    <property type="nucleotide sequence ID" value="XM_006590767.4"/>
</dbReference>
<dbReference type="EMBL" id="CM000844">
    <property type="protein sequence ID" value="KRH29227.1"/>
    <property type="molecule type" value="Genomic_DNA"/>
</dbReference>
<dbReference type="PaxDb" id="3847-GLYMA11G11090.1"/>
<dbReference type="InterPro" id="IPR030547">
    <property type="entry name" value="XRCC2"/>
</dbReference>
<evidence type="ECO:0000313" key="4">
    <source>
        <dbReference type="Proteomes" id="UP000008827"/>
    </source>
</evidence>
<proteinExistence type="predicted"/>
<dbReference type="EnsemblPlants" id="KRH29225">
    <property type="protein sequence ID" value="KRH29225"/>
    <property type="gene ID" value="GLYMA_11G104200"/>
</dbReference>
<dbReference type="Proteomes" id="UP000008827">
    <property type="component" value="Chromosome 11"/>
</dbReference>
<dbReference type="GeneID" id="100818578"/>
<dbReference type="Gramene" id="KRH29225">
    <property type="protein sequence ID" value="KRH29225"/>
    <property type="gene ID" value="GLYMA_11G104200"/>
</dbReference>
<dbReference type="GO" id="GO:0000724">
    <property type="term" value="P:double-strand break repair via homologous recombination"/>
    <property type="evidence" value="ECO:0007669"/>
    <property type="project" value="InterPro"/>
</dbReference>
<dbReference type="PANTHER" id="PTHR46644">
    <property type="entry name" value="DNA REPAIR PROTEIN XRCC2"/>
    <property type="match status" value="1"/>
</dbReference>
<dbReference type="GO" id="GO:0005657">
    <property type="term" value="C:replication fork"/>
    <property type="evidence" value="ECO:0007669"/>
    <property type="project" value="InterPro"/>
</dbReference>
<gene>
    <name evidence="3" type="primary">LOC100818578</name>
    <name evidence="2" type="ORF">GLYMA_11G104200</name>
</gene>
<dbReference type="GO" id="GO:0033063">
    <property type="term" value="C:Rad51B-Rad51C-Rad51D-XRCC2 complex"/>
    <property type="evidence" value="ECO:0007669"/>
    <property type="project" value="InterPro"/>
</dbReference>
<dbReference type="AlphaFoldDB" id="A0A0R0HPS8"/>
<dbReference type="PANTHER" id="PTHR46644:SF2">
    <property type="entry name" value="DNA REPAIR PROTEIN XRCC2"/>
    <property type="match status" value="1"/>
</dbReference>
<evidence type="ECO:0000259" key="1">
    <source>
        <dbReference type="PROSITE" id="PS50162"/>
    </source>
</evidence>
<accession>A0A0R0HPS8</accession>
<dbReference type="GO" id="GO:0140664">
    <property type="term" value="F:ATP-dependent DNA damage sensor activity"/>
    <property type="evidence" value="ECO:0007669"/>
    <property type="project" value="InterPro"/>
</dbReference>
<dbReference type="Gramene" id="KRH29226">
    <property type="protein sequence ID" value="KRH29226"/>
    <property type="gene ID" value="GLYMA_11G104200"/>
</dbReference>
<dbReference type="EMBL" id="CM000844">
    <property type="protein sequence ID" value="KRH29226.1"/>
    <property type="molecule type" value="Genomic_DNA"/>
</dbReference>
<reference evidence="2 3" key="1">
    <citation type="journal article" date="2010" name="Nature">
        <title>Genome sequence of the palaeopolyploid soybean.</title>
        <authorList>
            <person name="Schmutz J."/>
            <person name="Cannon S.B."/>
            <person name="Schlueter J."/>
            <person name="Ma J."/>
            <person name="Mitros T."/>
            <person name="Nelson W."/>
            <person name="Hyten D.L."/>
            <person name="Song Q."/>
            <person name="Thelen J.J."/>
            <person name="Cheng J."/>
            <person name="Xu D."/>
            <person name="Hellsten U."/>
            <person name="May G.D."/>
            <person name="Yu Y."/>
            <person name="Sakurai T."/>
            <person name="Umezawa T."/>
            <person name="Bhattacharyya M.K."/>
            <person name="Sandhu D."/>
            <person name="Valliyodan B."/>
            <person name="Lindquist E."/>
            <person name="Peto M."/>
            <person name="Grant D."/>
            <person name="Shu S."/>
            <person name="Goodstein D."/>
            <person name="Barry K."/>
            <person name="Futrell-Griggs M."/>
            <person name="Abernathy B."/>
            <person name="Du J."/>
            <person name="Tian Z."/>
            <person name="Zhu L."/>
            <person name="Gill N."/>
            <person name="Joshi T."/>
            <person name="Libault M."/>
            <person name="Sethuraman A."/>
            <person name="Zhang X.-C."/>
            <person name="Shinozaki K."/>
            <person name="Nguyen H.T."/>
            <person name="Wing R.A."/>
            <person name="Cregan P."/>
            <person name="Specht J."/>
            <person name="Grimwood J."/>
            <person name="Rokhsar D."/>
            <person name="Stacey G."/>
            <person name="Shoemaker R.C."/>
            <person name="Jackson S.A."/>
        </authorList>
    </citation>
    <scope>NUCLEOTIDE SEQUENCE</scope>
    <source>
        <strain evidence="3">cv. Williams 82</strain>
        <tissue evidence="2">Callus</tissue>
    </source>
</reference>
<dbReference type="EnsemblPlants" id="KRH29226">
    <property type="protein sequence ID" value="KRH29226"/>
    <property type="gene ID" value="GLYMA_11G104200"/>
</dbReference>
<dbReference type="GO" id="GO:0003677">
    <property type="term" value="F:DNA binding"/>
    <property type="evidence" value="ECO:0007669"/>
    <property type="project" value="InterPro"/>
</dbReference>
<reference evidence="3" key="2">
    <citation type="submission" date="2018-02" db="UniProtKB">
        <authorList>
            <consortium name="EnsemblPlants"/>
        </authorList>
    </citation>
    <scope>IDENTIFICATION</scope>
    <source>
        <strain evidence="3">Williams 82</strain>
    </source>
</reference>
<dbReference type="ExpressionAtlas" id="A0A0R0HPS8">
    <property type="expression patterns" value="baseline and differential"/>
</dbReference>
<dbReference type="SUPFAM" id="SSF52540">
    <property type="entry name" value="P-loop containing nucleoside triphosphate hydrolases"/>
    <property type="match status" value="1"/>
</dbReference>
<dbReference type="EMBL" id="CM000844">
    <property type="protein sequence ID" value="KRH29225.1"/>
    <property type="molecule type" value="Genomic_DNA"/>
</dbReference>
<dbReference type="RefSeq" id="XP_006590831.1">
    <property type="nucleotide sequence ID" value="XM_006590768.4"/>
</dbReference>
<reference evidence="2" key="3">
    <citation type="submission" date="2018-07" db="EMBL/GenBank/DDBJ databases">
        <title>WGS assembly of Glycine max.</title>
        <authorList>
            <person name="Schmutz J."/>
            <person name="Cannon S."/>
            <person name="Schlueter J."/>
            <person name="Ma J."/>
            <person name="Mitros T."/>
            <person name="Nelson W."/>
            <person name="Hyten D."/>
            <person name="Song Q."/>
            <person name="Thelen J."/>
            <person name="Cheng J."/>
            <person name="Xu D."/>
            <person name="Hellsten U."/>
            <person name="May G."/>
            <person name="Yu Y."/>
            <person name="Sakurai T."/>
            <person name="Umezawa T."/>
            <person name="Bhattacharyya M."/>
            <person name="Sandhu D."/>
            <person name="Valliyodan B."/>
            <person name="Lindquist E."/>
            <person name="Peto M."/>
            <person name="Grant D."/>
            <person name="Shu S."/>
            <person name="Goodstein D."/>
            <person name="Barry K."/>
            <person name="Futrell-Griggs M."/>
            <person name="Abernathy B."/>
            <person name="Du J."/>
            <person name="Tian Z."/>
            <person name="Zhu L."/>
            <person name="Gill N."/>
            <person name="Joshi T."/>
            <person name="Libault M."/>
            <person name="Sethuraman A."/>
            <person name="Zhang X."/>
            <person name="Shinozaki K."/>
            <person name="Nguyen H."/>
            <person name="Wing R."/>
            <person name="Cregan P."/>
            <person name="Specht J."/>
            <person name="Grimwood J."/>
            <person name="Rokhsar D."/>
            <person name="Stacey G."/>
            <person name="Shoemaker R."/>
            <person name="Jackson S."/>
        </authorList>
    </citation>
    <scope>NUCLEOTIDE SEQUENCE</scope>
    <source>
        <tissue evidence="2">Callus</tissue>
    </source>
</reference>
<keyword evidence="4" id="KW-1185">Reference proteome</keyword>
<name>A0A0R0HPS8_SOYBN</name>
<dbReference type="PROSITE" id="PS50162">
    <property type="entry name" value="RECA_2"/>
    <property type="match status" value="1"/>
</dbReference>
<evidence type="ECO:0000313" key="3">
    <source>
        <dbReference type="EnsemblPlants" id="KRH29225"/>
    </source>
</evidence>
<dbReference type="OMA" id="THRIFFS"/>
<dbReference type="CDD" id="cd19490">
    <property type="entry name" value="XRCC2"/>
    <property type="match status" value="1"/>
</dbReference>
<protein>
    <recommendedName>
        <fullName evidence="1">RecA family profile 1 domain-containing protein</fullName>
    </recommendedName>
</protein>
<dbReference type="Gene3D" id="3.40.50.300">
    <property type="entry name" value="P-loop containing nucleotide triphosphate hydrolases"/>
    <property type="match status" value="1"/>
</dbReference>
<sequence length="312" mass="35947">MNKKEIEKWIGGDESASEMLSRVSSMRPFLFPPPLHRVPLRVGNVVELVGPSPSAKTHILIHAAITSVLPKCYGGLDHLVLFLDLDCRFDIARFSQLLIHRITQHGTDSYDKTLYALCMARFLYVRCYDSFEFLHTLRTLHCRLEKEKEVHGVGVHLLMIDSIGAFHWMDRASMFLSQRENSKKKLFLQTMSEAVVQNIRKLLQVHPMLIIATKSVVFGNRYSTASNDVKVNMEEGCSKNVARNHQNFQYREYMPSVWQSFVTHRILVRSSDEHPVTTNYQNSSFYLLEWLLPRLSFPDKIVVKDAGVFVDS</sequence>
<dbReference type="InterPro" id="IPR020588">
    <property type="entry name" value="RecA_ATP-bd"/>
</dbReference>
<dbReference type="EnsemblPlants" id="KRH29227">
    <property type="protein sequence ID" value="KRH29227"/>
    <property type="gene ID" value="GLYMA_11G104200"/>
</dbReference>
<dbReference type="STRING" id="3847.A0A0R0HPS8"/>
<dbReference type="InterPro" id="IPR027417">
    <property type="entry name" value="P-loop_NTPase"/>
</dbReference>
<organism evidence="2">
    <name type="scientific">Glycine max</name>
    <name type="common">Soybean</name>
    <name type="synonym">Glycine hispida</name>
    <dbReference type="NCBI Taxonomy" id="3847"/>
    <lineage>
        <taxon>Eukaryota</taxon>
        <taxon>Viridiplantae</taxon>
        <taxon>Streptophyta</taxon>
        <taxon>Embryophyta</taxon>
        <taxon>Tracheophyta</taxon>
        <taxon>Spermatophyta</taxon>
        <taxon>Magnoliopsida</taxon>
        <taxon>eudicotyledons</taxon>
        <taxon>Gunneridae</taxon>
        <taxon>Pentapetalae</taxon>
        <taxon>rosids</taxon>
        <taxon>fabids</taxon>
        <taxon>Fabales</taxon>
        <taxon>Fabaceae</taxon>
        <taxon>Papilionoideae</taxon>
        <taxon>50 kb inversion clade</taxon>
        <taxon>NPAAA clade</taxon>
        <taxon>indigoferoid/millettioid clade</taxon>
        <taxon>Phaseoleae</taxon>
        <taxon>Glycine</taxon>
        <taxon>Glycine subgen. Soja</taxon>
    </lineage>
</organism>
<feature type="domain" description="RecA family profile 1" evidence="1">
    <location>
        <begin position="20"/>
        <end position="312"/>
    </location>
</feature>